<sequence>MNCIQEGLIPTKYFEKTKQNLSTTNGENLKIEFKVTSVHICDEGIYIRQPFLEIIKPFKIKTEGITTKIFQQKILFDFNEKPITKDKTFFLFKEHSVNLIKIKENHLYFMKQEVSNKKLEQHLQTSQIREKINSLKNNIINNLCSDLPDAFWHRKRHIVSLPYEKDFTEQNILTKARPIQMAYELMEHCKKDQS</sequence>
<comment type="caution">
    <text evidence="1">The sequence shown here is derived from an EMBL/GenBank/DDBJ whole genome shotgun (WGS) entry which is preliminary data.</text>
</comment>
<dbReference type="Proteomes" id="UP000187406">
    <property type="component" value="Unassembled WGS sequence"/>
</dbReference>
<keyword evidence="2" id="KW-1185">Reference proteome</keyword>
<proteinExistence type="predicted"/>
<dbReference type="EMBL" id="BDDD01008501">
    <property type="protein sequence ID" value="GAV91989.1"/>
    <property type="molecule type" value="Genomic_DNA"/>
</dbReference>
<organism evidence="1 2">
    <name type="scientific">Cephalotus follicularis</name>
    <name type="common">Albany pitcher plant</name>
    <dbReference type="NCBI Taxonomy" id="3775"/>
    <lineage>
        <taxon>Eukaryota</taxon>
        <taxon>Viridiplantae</taxon>
        <taxon>Streptophyta</taxon>
        <taxon>Embryophyta</taxon>
        <taxon>Tracheophyta</taxon>
        <taxon>Spermatophyta</taxon>
        <taxon>Magnoliopsida</taxon>
        <taxon>eudicotyledons</taxon>
        <taxon>Gunneridae</taxon>
        <taxon>Pentapetalae</taxon>
        <taxon>rosids</taxon>
        <taxon>fabids</taxon>
        <taxon>Oxalidales</taxon>
        <taxon>Cephalotaceae</taxon>
        <taxon>Cephalotus</taxon>
    </lineage>
</organism>
<dbReference type="AlphaFoldDB" id="A0A1Q3DHV2"/>
<dbReference type="InParanoid" id="A0A1Q3DHV2"/>
<evidence type="ECO:0000313" key="2">
    <source>
        <dbReference type="Proteomes" id="UP000187406"/>
    </source>
</evidence>
<evidence type="ECO:0000313" key="1">
    <source>
        <dbReference type="EMBL" id="GAV91989.1"/>
    </source>
</evidence>
<reference evidence="2" key="1">
    <citation type="submission" date="2016-04" db="EMBL/GenBank/DDBJ databases">
        <title>Cephalotus genome sequencing.</title>
        <authorList>
            <person name="Fukushima K."/>
            <person name="Hasebe M."/>
            <person name="Fang X."/>
        </authorList>
    </citation>
    <scope>NUCLEOTIDE SEQUENCE [LARGE SCALE GENOMIC DNA]</scope>
    <source>
        <strain evidence="2">cv. St1</strain>
    </source>
</reference>
<name>A0A1Q3DHV2_CEPFO</name>
<accession>A0A1Q3DHV2</accession>
<dbReference type="OrthoDB" id="1743486at2759"/>
<gene>
    <name evidence="1" type="ORF">CFOL_v3_35373</name>
</gene>
<protein>
    <submittedName>
        <fullName evidence="1">Uncharacterized protein</fullName>
    </submittedName>
</protein>